<dbReference type="Proteomes" id="UP000294847">
    <property type="component" value="Chromosome 2"/>
</dbReference>
<evidence type="ECO:0000313" key="1">
    <source>
        <dbReference type="EMBL" id="QBZ55639.1"/>
    </source>
</evidence>
<sequence>MSTSIVSRTCSGVSMLNLKENGSVPAADWASIPSPPLLLPRGTKSPQIYLTSLTSSGWMSWCSAMAMRRARRRRYSEESMSAASGSFAIESTPLSQTAGCLVMAFLTAKDRVVTLLTVDGLLSSLFTRRRVQRGELLPAGVTHGLLQPVVGRECRKLPQYDLAGPNVGSGEDTKLLACTLLRHAGRQHWKLRRFDDALGRHGRQLPVQVVE</sequence>
<dbReference type="AlphaFoldDB" id="A0A4P7N0A1"/>
<gene>
    <name evidence="1" type="ORF">PoMZ_00541</name>
</gene>
<organism evidence="1 2">
    <name type="scientific">Pyricularia oryzae</name>
    <name type="common">Rice blast fungus</name>
    <name type="synonym">Magnaporthe oryzae</name>
    <dbReference type="NCBI Taxonomy" id="318829"/>
    <lineage>
        <taxon>Eukaryota</taxon>
        <taxon>Fungi</taxon>
        <taxon>Dikarya</taxon>
        <taxon>Ascomycota</taxon>
        <taxon>Pezizomycotina</taxon>
        <taxon>Sordariomycetes</taxon>
        <taxon>Sordariomycetidae</taxon>
        <taxon>Magnaporthales</taxon>
        <taxon>Pyriculariaceae</taxon>
        <taxon>Pyricularia</taxon>
    </lineage>
</organism>
<dbReference type="EMBL" id="CP034205">
    <property type="protein sequence ID" value="QBZ55639.1"/>
    <property type="molecule type" value="Genomic_DNA"/>
</dbReference>
<protein>
    <submittedName>
        <fullName evidence="1">Uncharacterized protein</fullName>
    </submittedName>
</protein>
<name>A0A4P7N0A1_PYROR</name>
<proteinExistence type="predicted"/>
<accession>A0A4P7N0A1</accession>
<evidence type="ECO:0000313" key="2">
    <source>
        <dbReference type="Proteomes" id="UP000294847"/>
    </source>
</evidence>
<reference evidence="1 2" key="1">
    <citation type="journal article" date="2019" name="Mol. Biol. Evol.">
        <title>Blast fungal genomes show frequent chromosomal changes, gene gains and losses, and effector gene turnover.</title>
        <authorList>
            <person name="Gomez Luciano L.B."/>
            <person name="Jason Tsai I."/>
            <person name="Chuma I."/>
            <person name="Tosa Y."/>
            <person name="Chen Y.H."/>
            <person name="Li J.Y."/>
            <person name="Li M.Y."/>
            <person name="Jade Lu M.Y."/>
            <person name="Nakayashiki H."/>
            <person name="Li W.H."/>
        </authorList>
    </citation>
    <scope>NUCLEOTIDE SEQUENCE [LARGE SCALE GENOMIC DNA]</scope>
    <source>
        <strain evidence="1">MZ5-1-6</strain>
    </source>
</reference>